<dbReference type="Proteomes" id="UP000516057">
    <property type="component" value="Chromosome"/>
</dbReference>
<proteinExistence type="predicted"/>
<sequence length="158" mass="16650">MHPNFRAAQPTLPLSARWLAWGALFALALAVSGPVAAQTKGLDPAKPGVAVYPGAKHDAATSEFLRTSLQVDGAAYRTADDVAKVAAFYKGQAGVQAMGDAAKDSAAFTAGCKEEFNAVLKKKITTGCALQITVQRPWMDMKTGKMMPDTLVSIVKQP</sequence>
<reference evidence="2 3" key="1">
    <citation type="submission" date="2020-08" db="EMBL/GenBank/DDBJ databases">
        <title>Genome sequence of Acidovorax monticola KACC 19171T.</title>
        <authorList>
            <person name="Hyun D.-W."/>
            <person name="Bae J.-W."/>
        </authorList>
    </citation>
    <scope>NUCLEOTIDE SEQUENCE [LARGE SCALE GENOMIC DNA]</scope>
    <source>
        <strain evidence="2 3">KACC 19171</strain>
    </source>
</reference>
<name>A0A7H0HFR4_9BURK</name>
<dbReference type="EMBL" id="CP060790">
    <property type="protein sequence ID" value="QNP59380.1"/>
    <property type="molecule type" value="Genomic_DNA"/>
</dbReference>
<evidence type="ECO:0000313" key="2">
    <source>
        <dbReference type="EMBL" id="QNP59380.1"/>
    </source>
</evidence>
<evidence type="ECO:0000313" key="3">
    <source>
        <dbReference type="Proteomes" id="UP000516057"/>
    </source>
</evidence>
<dbReference type="AlphaFoldDB" id="A0A7H0HFR4"/>
<keyword evidence="3" id="KW-1185">Reference proteome</keyword>
<gene>
    <name evidence="2" type="ORF">H9L24_21710</name>
</gene>
<protein>
    <submittedName>
        <fullName evidence="2">Uncharacterized protein</fullName>
    </submittedName>
</protein>
<dbReference type="KEGG" id="amon:H9L24_21710"/>
<organism evidence="2 3">
    <name type="scientific">Paenacidovorax monticola</name>
    <dbReference type="NCBI Taxonomy" id="1926868"/>
    <lineage>
        <taxon>Bacteria</taxon>
        <taxon>Pseudomonadati</taxon>
        <taxon>Pseudomonadota</taxon>
        <taxon>Betaproteobacteria</taxon>
        <taxon>Burkholderiales</taxon>
        <taxon>Comamonadaceae</taxon>
        <taxon>Paenacidovorax</taxon>
    </lineage>
</organism>
<feature type="signal peptide" evidence="1">
    <location>
        <begin position="1"/>
        <end position="37"/>
    </location>
</feature>
<evidence type="ECO:0000256" key="1">
    <source>
        <dbReference type="SAM" id="SignalP"/>
    </source>
</evidence>
<dbReference type="RefSeq" id="WP_187736364.1">
    <property type="nucleotide sequence ID" value="NZ_CP060790.1"/>
</dbReference>
<keyword evidence="1" id="KW-0732">Signal</keyword>
<accession>A0A7H0HFR4</accession>
<feature type="chain" id="PRO_5028943843" evidence="1">
    <location>
        <begin position="38"/>
        <end position="158"/>
    </location>
</feature>